<evidence type="ECO:0000256" key="1">
    <source>
        <dbReference type="ARBA" id="ARBA00006974"/>
    </source>
</evidence>
<dbReference type="PANTHER" id="PTHR31374:SF118">
    <property type="entry name" value="OS01G0924966 PROTEIN"/>
    <property type="match status" value="1"/>
</dbReference>
<name>A0ABR0DDK1_9LAMI</name>
<comment type="caution">
    <text evidence="3">The sequence shown here is derived from an EMBL/GenBank/DDBJ whole genome shotgun (WGS) entry which is preliminary data.</text>
</comment>
<dbReference type="Proteomes" id="UP001291926">
    <property type="component" value="Unassembled WGS sequence"/>
</dbReference>
<protein>
    <submittedName>
        <fullName evidence="3">Uncharacterized protein</fullName>
    </submittedName>
</protein>
<dbReference type="InterPro" id="IPR003676">
    <property type="entry name" value="SAUR_fam"/>
</dbReference>
<organism evidence="3 4">
    <name type="scientific">Penstemon davidsonii</name>
    <dbReference type="NCBI Taxonomy" id="160366"/>
    <lineage>
        <taxon>Eukaryota</taxon>
        <taxon>Viridiplantae</taxon>
        <taxon>Streptophyta</taxon>
        <taxon>Embryophyta</taxon>
        <taxon>Tracheophyta</taxon>
        <taxon>Spermatophyta</taxon>
        <taxon>Magnoliopsida</taxon>
        <taxon>eudicotyledons</taxon>
        <taxon>Gunneridae</taxon>
        <taxon>Pentapetalae</taxon>
        <taxon>asterids</taxon>
        <taxon>lamiids</taxon>
        <taxon>Lamiales</taxon>
        <taxon>Plantaginaceae</taxon>
        <taxon>Cheloneae</taxon>
        <taxon>Penstemon</taxon>
    </lineage>
</organism>
<sequence length="151" mass="17047">MKSSSSSSSKRRELLTKSKSWHSKTSTKGRVPPSGCFSVYVGPEKQRFVIKTEFANHPMFKILLEDAELEYGFTNEGPLQIPCEVDLFCKVMVEIDRGNRDDQYEDYFACGSCSPFSPARRLGKSDMAPKGYGSYGLLTPPRFLKINHSNF</sequence>
<keyword evidence="4" id="KW-1185">Reference proteome</keyword>
<reference evidence="3 4" key="1">
    <citation type="journal article" date="2023" name="bioRxiv">
        <title>Genome report: Whole genome sequence and annotation of Penstemon davidsonii.</title>
        <authorList>
            <person name="Ostevik K.L."/>
            <person name="Alabady M."/>
            <person name="Zhang M."/>
            <person name="Rausher M.D."/>
        </authorList>
    </citation>
    <scope>NUCLEOTIDE SEQUENCE [LARGE SCALE GENOMIC DNA]</scope>
    <source>
        <strain evidence="3">DNT005</strain>
        <tissue evidence="3">Whole leaf</tissue>
    </source>
</reference>
<dbReference type="PANTHER" id="PTHR31374">
    <property type="entry name" value="AUXIN-INDUCED PROTEIN-LIKE-RELATED"/>
    <property type="match status" value="1"/>
</dbReference>
<accession>A0ABR0DDK1</accession>
<evidence type="ECO:0000313" key="3">
    <source>
        <dbReference type="EMBL" id="KAK4487320.1"/>
    </source>
</evidence>
<comment type="similarity">
    <text evidence="1">Belongs to the ARG7 family.</text>
</comment>
<proteinExistence type="inferred from homology"/>
<dbReference type="EMBL" id="JAYDYQ010002009">
    <property type="protein sequence ID" value="KAK4487320.1"/>
    <property type="molecule type" value="Genomic_DNA"/>
</dbReference>
<gene>
    <name evidence="3" type="ORF">RD792_006071</name>
</gene>
<feature type="region of interest" description="Disordered" evidence="2">
    <location>
        <begin position="1"/>
        <end position="30"/>
    </location>
</feature>
<dbReference type="Pfam" id="PF02519">
    <property type="entry name" value="Auxin_inducible"/>
    <property type="match status" value="1"/>
</dbReference>
<evidence type="ECO:0000313" key="4">
    <source>
        <dbReference type="Proteomes" id="UP001291926"/>
    </source>
</evidence>
<evidence type="ECO:0000256" key="2">
    <source>
        <dbReference type="SAM" id="MobiDB-lite"/>
    </source>
</evidence>